<keyword evidence="4" id="KW-1185">Reference proteome</keyword>
<dbReference type="PROSITE" id="PS50076">
    <property type="entry name" value="DNAJ_2"/>
    <property type="match status" value="1"/>
</dbReference>
<protein>
    <recommendedName>
        <fullName evidence="2">J domain-containing protein</fullName>
    </recommendedName>
</protein>
<accession>A0ABM7X8R8</accession>
<dbReference type="CDD" id="cd06257">
    <property type="entry name" value="DnaJ"/>
    <property type="match status" value="1"/>
</dbReference>
<evidence type="ECO:0000313" key="4">
    <source>
        <dbReference type="Proteomes" id="UP001162734"/>
    </source>
</evidence>
<dbReference type="EMBL" id="AP025592">
    <property type="protein sequence ID" value="BDG08249.1"/>
    <property type="molecule type" value="Genomic_DNA"/>
</dbReference>
<reference evidence="4" key="1">
    <citation type="journal article" date="2022" name="Int. J. Syst. Evol. Microbiol.">
        <title>Anaeromyxobacter oryzae sp. nov., Anaeromyxobacter diazotrophicus sp. nov. and Anaeromyxobacter paludicola sp. nov., isolated from paddy soils.</title>
        <authorList>
            <person name="Itoh H."/>
            <person name="Xu Z."/>
            <person name="Mise K."/>
            <person name="Masuda Y."/>
            <person name="Ushijima N."/>
            <person name="Hayakawa C."/>
            <person name="Shiratori Y."/>
            <person name="Senoo K."/>
        </authorList>
    </citation>
    <scope>NUCLEOTIDE SEQUENCE [LARGE SCALE GENOMIC DNA]</scope>
    <source>
        <strain evidence="4">Red630</strain>
    </source>
</reference>
<dbReference type="Gene3D" id="1.25.40.10">
    <property type="entry name" value="Tetratricopeptide repeat domain"/>
    <property type="match status" value="1"/>
</dbReference>
<dbReference type="InterPro" id="IPR019734">
    <property type="entry name" value="TPR_rpt"/>
</dbReference>
<dbReference type="InterPro" id="IPR001623">
    <property type="entry name" value="DnaJ_domain"/>
</dbReference>
<sequence length="320" mass="35306">MTSPLPPKPAVDEAALYEPVDLPLELRREILELEARVRGTHWEVLGLAWNAGPAEARAAYLERIRRFHPDRYNGRSLGTFKVRLDRIVQRLTEARDLLADPARRDAYARETAPPEEVARVEAQRLDDELRAQERRARLARSASLVGRAARGGEIMKRARAALEEGRFADAANDFLTLVAMDPRNAEARDLAHEARHRAAAAQAQGVAERARESEALGRLSAARALWVEAAGLDPEGAPWQLGCARLARLQGDHAEALSRAEAAARLAPADPRAAEELGLALAQLGRVKEARRALRRALAADGSLEAARAQLRKLRWRIFG</sequence>
<dbReference type="SUPFAM" id="SSF46565">
    <property type="entry name" value="Chaperone J-domain"/>
    <property type="match status" value="1"/>
</dbReference>
<feature type="coiled-coil region" evidence="1">
    <location>
        <begin position="115"/>
        <end position="142"/>
    </location>
</feature>
<dbReference type="SUPFAM" id="SSF48452">
    <property type="entry name" value="TPR-like"/>
    <property type="match status" value="1"/>
</dbReference>
<evidence type="ECO:0000256" key="1">
    <source>
        <dbReference type="SAM" id="Coils"/>
    </source>
</evidence>
<dbReference type="RefSeq" id="WP_248345433.1">
    <property type="nucleotide sequence ID" value="NZ_AP025592.1"/>
</dbReference>
<evidence type="ECO:0000259" key="2">
    <source>
        <dbReference type="PROSITE" id="PS50076"/>
    </source>
</evidence>
<dbReference type="SMART" id="SM00028">
    <property type="entry name" value="TPR"/>
    <property type="match status" value="4"/>
</dbReference>
<name>A0ABM7X8R8_9BACT</name>
<keyword evidence="1" id="KW-0175">Coiled coil</keyword>
<dbReference type="Pfam" id="PF13432">
    <property type="entry name" value="TPR_16"/>
    <property type="match status" value="2"/>
</dbReference>
<dbReference type="Proteomes" id="UP001162734">
    <property type="component" value="Chromosome"/>
</dbReference>
<proteinExistence type="predicted"/>
<gene>
    <name evidence="3" type="ORF">AMPC_13620</name>
</gene>
<dbReference type="InterPro" id="IPR011990">
    <property type="entry name" value="TPR-like_helical_dom_sf"/>
</dbReference>
<dbReference type="Gene3D" id="1.10.287.110">
    <property type="entry name" value="DnaJ domain"/>
    <property type="match status" value="1"/>
</dbReference>
<evidence type="ECO:0000313" key="3">
    <source>
        <dbReference type="EMBL" id="BDG08249.1"/>
    </source>
</evidence>
<dbReference type="InterPro" id="IPR036869">
    <property type="entry name" value="J_dom_sf"/>
</dbReference>
<feature type="domain" description="J" evidence="2">
    <location>
        <begin position="40"/>
        <end position="111"/>
    </location>
</feature>
<organism evidence="3 4">
    <name type="scientific">Anaeromyxobacter paludicola</name>
    <dbReference type="NCBI Taxonomy" id="2918171"/>
    <lineage>
        <taxon>Bacteria</taxon>
        <taxon>Pseudomonadati</taxon>
        <taxon>Myxococcota</taxon>
        <taxon>Myxococcia</taxon>
        <taxon>Myxococcales</taxon>
        <taxon>Cystobacterineae</taxon>
        <taxon>Anaeromyxobacteraceae</taxon>
        <taxon>Anaeromyxobacter</taxon>
    </lineage>
</organism>